<protein>
    <submittedName>
        <fullName evidence="3">Uncharacterized protein</fullName>
    </submittedName>
</protein>
<keyword evidence="2" id="KW-0472">Membrane</keyword>
<dbReference type="AlphaFoldDB" id="A0A6A6IAE2"/>
<gene>
    <name evidence="3" type="ORF">BU26DRAFT_506606</name>
</gene>
<reference evidence="3" key="1">
    <citation type="journal article" date="2020" name="Stud. Mycol.">
        <title>101 Dothideomycetes genomes: a test case for predicting lifestyles and emergence of pathogens.</title>
        <authorList>
            <person name="Haridas S."/>
            <person name="Albert R."/>
            <person name="Binder M."/>
            <person name="Bloem J."/>
            <person name="Labutti K."/>
            <person name="Salamov A."/>
            <person name="Andreopoulos B."/>
            <person name="Baker S."/>
            <person name="Barry K."/>
            <person name="Bills G."/>
            <person name="Bluhm B."/>
            <person name="Cannon C."/>
            <person name="Castanera R."/>
            <person name="Culley D."/>
            <person name="Daum C."/>
            <person name="Ezra D."/>
            <person name="Gonzalez J."/>
            <person name="Henrissat B."/>
            <person name="Kuo A."/>
            <person name="Liang C."/>
            <person name="Lipzen A."/>
            <person name="Lutzoni F."/>
            <person name="Magnuson J."/>
            <person name="Mondo S."/>
            <person name="Nolan M."/>
            <person name="Ohm R."/>
            <person name="Pangilinan J."/>
            <person name="Park H.-J."/>
            <person name="Ramirez L."/>
            <person name="Alfaro M."/>
            <person name="Sun H."/>
            <person name="Tritt A."/>
            <person name="Yoshinaga Y."/>
            <person name="Zwiers L.-H."/>
            <person name="Turgeon B."/>
            <person name="Goodwin S."/>
            <person name="Spatafora J."/>
            <person name="Crous P."/>
            <person name="Grigoriev I."/>
        </authorList>
    </citation>
    <scope>NUCLEOTIDE SEQUENCE</scope>
    <source>
        <strain evidence="3">CBS 122368</strain>
    </source>
</reference>
<dbReference type="OrthoDB" id="5353310at2759"/>
<feature type="compositionally biased region" description="Basic and acidic residues" evidence="1">
    <location>
        <begin position="21"/>
        <end position="35"/>
    </location>
</feature>
<feature type="compositionally biased region" description="Polar residues" evidence="1">
    <location>
        <begin position="37"/>
        <end position="59"/>
    </location>
</feature>
<evidence type="ECO:0000313" key="4">
    <source>
        <dbReference type="Proteomes" id="UP000800094"/>
    </source>
</evidence>
<evidence type="ECO:0000313" key="3">
    <source>
        <dbReference type="EMBL" id="KAF2247351.1"/>
    </source>
</evidence>
<proteinExistence type="predicted"/>
<dbReference type="Proteomes" id="UP000800094">
    <property type="component" value="Unassembled WGS sequence"/>
</dbReference>
<dbReference type="EMBL" id="ML987197">
    <property type="protein sequence ID" value="KAF2247351.1"/>
    <property type="molecule type" value="Genomic_DNA"/>
</dbReference>
<feature type="compositionally biased region" description="Low complexity" evidence="1">
    <location>
        <begin position="81"/>
        <end position="98"/>
    </location>
</feature>
<name>A0A6A6IAE2_9PLEO</name>
<sequence>MATVRDPMFWKRFSVAVHQEEAAKEEQASRPELKHSYVNSLSTSELPSPIATPTSQSHLSPAFGSFQPQPLSPVAMRPLSPETAALAQPTAPATPTTPRRLTKSPSVKAKPRQPKSPRRPSLAHNPFARHHNSSQLTLGLSGRPQSRFKFWTSVTADPSNRDSWLESQRKKKRQRTYMCWAFWLCFFALVAGVVVCVLLLKAKKII</sequence>
<keyword evidence="2" id="KW-0812">Transmembrane</keyword>
<evidence type="ECO:0000256" key="1">
    <source>
        <dbReference type="SAM" id="MobiDB-lite"/>
    </source>
</evidence>
<feature type="region of interest" description="Disordered" evidence="1">
    <location>
        <begin position="21"/>
        <end position="141"/>
    </location>
</feature>
<dbReference type="RefSeq" id="XP_033682355.1">
    <property type="nucleotide sequence ID" value="XM_033826928.1"/>
</dbReference>
<keyword evidence="2" id="KW-1133">Transmembrane helix</keyword>
<accession>A0A6A6IAE2</accession>
<feature type="transmembrane region" description="Helical" evidence="2">
    <location>
        <begin position="180"/>
        <end position="200"/>
    </location>
</feature>
<feature type="compositionally biased region" description="Basic residues" evidence="1">
    <location>
        <begin position="109"/>
        <end position="118"/>
    </location>
</feature>
<organism evidence="3 4">
    <name type="scientific">Trematosphaeria pertusa</name>
    <dbReference type="NCBI Taxonomy" id="390896"/>
    <lineage>
        <taxon>Eukaryota</taxon>
        <taxon>Fungi</taxon>
        <taxon>Dikarya</taxon>
        <taxon>Ascomycota</taxon>
        <taxon>Pezizomycotina</taxon>
        <taxon>Dothideomycetes</taxon>
        <taxon>Pleosporomycetidae</taxon>
        <taxon>Pleosporales</taxon>
        <taxon>Massarineae</taxon>
        <taxon>Trematosphaeriaceae</taxon>
        <taxon>Trematosphaeria</taxon>
    </lineage>
</organism>
<evidence type="ECO:0000256" key="2">
    <source>
        <dbReference type="SAM" id="Phobius"/>
    </source>
</evidence>
<dbReference type="GeneID" id="54580258"/>
<keyword evidence="4" id="KW-1185">Reference proteome</keyword>